<evidence type="ECO:0000259" key="1">
    <source>
        <dbReference type="Pfam" id="PF05699"/>
    </source>
</evidence>
<organism evidence="2 3">
    <name type="scientific">Dipteronia dyeriana</name>
    <dbReference type="NCBI Taxonomy" id="168575"/>
    <lineage>
        <taxon>Eukaryota</taxon>
        <taxon>Viridiplantae</taxon>
        <taxon>Streptophyta</taxon>
        <taxon>Embryophyta</taxon>
        <taxon>Tracheophyta</taxon>
        <taxon>Spermatophyta</taxon>
        <taxon>Magnoliopsida</taxon>
        <taxon>eudicotyledons</taxon>
        <taxon>Gunneridae</taxon>
        <taxon>Pentapetalae</taxon>
        <taxon>rosids</taxon>
        <taxon>malvids</taxon>
        <taxon>Sapindales</taxon>
        <taxon>Sapindaceae</taxon>
        <taxon>Hippocastanoideae</taxon>
        <taxon>Acereae</taxon>
        <taxon>Dipteronia</taxon>
    </lineage>
</organism>
<proteinExistence type="predicted"/>
<evidence type="ECO:0000313" key="3">
    <source>
        <dbReference type="Proteomes" id="UP001280121"/>
    </source>
</evidence>
<gene>
    <name evidence="2" type="ORF">Ddye_009693</name>
</gene>
<accession>A0AAD9XBU1</accession>
<reference evidence="2" key="1">
    <citation type="journal article" date="2023" name="Plant J.">
        <title>Genome sequences and population genomics provide insights into the demographic history, inbreeding, and mutation load of two 'living fossil' tree species of Dipteronia.</title>
        <authorList>
            <person name="Feng Y."/>
            <person name="Comes H.P."/>
            <person name="Chen J."/>
            <person name="Zhu S."/>
            <person name="Lu R."/>
            <person name="Zhang X."/>
            <person name="Li P."/>
            <person name="Qiu J."/>
            <person name="Olsen K.M."/>
            <person name="Qiu Y."/>
        </authorList>
    </citation>
    <scope>NUCLEOTIDE SEQUENCE</scope>
    <source>
        <strain evidence="2">KIB01</strain>
    </source>
</reference>
<protein>
    <recommendedName>
        <fullName evidence="1">HAT C-terminal dimerisation domain-containing protein</fullName>
    </recommendedName>
</protein>
<name>A0AAD9XBU1_9ROSI</name>
<dbReference type="EMBL" id="JANJYI010000003">
    <property type="protein sequence ID" value="KAK2656641.1"/>
    <property type="molecule type" value="Genomic_DNA"/>
</dbReference>
<dbReference type="PANTHER" id="PTHR45749:SF35">
    <property type="entry name" value="AC-LIKE TRANSPOSASE-RELATED"/>
    <property type="match status" value="1"/>
</dbReference>
<dbReference type="AlphaFoldDB" id="A0AAD9XBU1"/>
<comment type="caution">
    <text evidence="2">The sequence shown here is derived from an EMBL/GenBank/DDBJ whole genome shotgun (WGS) entry which is preliminary data.</text>
</comment>
<dbReference type="Pfam" id="PF05699">
    <property type="entry name" value="Dimer_Tnp_hAT"/>
    <property type="match status" value="1"/>
</dbReference>
<keyword evidence="3" id="KW-1185">Reference proteome</keyword>
<dbReference type="Proteomes" id="UP001280121">
    <property type="component" value="Unassembled WGS sequence"/>
</dbReference>
<dbReference type="InterPro" id="IPR008906">
    <property type="entry name" value="HATC_C_dom"/>
</dbReference>
<sequence length="137" mass="15623">MSLKYSCDTLATSLQHGDNYDIDADELFSELHLLRKSLPEGTTKAIEVFEYIKSIHICFSNAWIAYRILLTIPVTVAIAERSLSKLKWIKNYLRSTMSQDRFSGLTMLSIKKNVLANLDGSSIMSKFALQKARRIEM</sequence>
<dbReference type="PANTHER" id="PTHR45749">
    <property type="match status" value="1"/>
</dbReference>
<feature type="domain" description="HAT C-terminal dimerisation" evidence="1">
    <location>
        <begin position="24"/>
        <end position="113"/>
    </location>
</feature>
<evidence type="ECO:0000313" key="2">
    <source>
        <dbReference type="EMBL" id="KAK2656641.1"/>
    </source>
</evidence>
<dbReference type="GO" id="GO:0046983">
    <property type="term" value="F:protein dimerization activity"/>
    <property type="evidence" value="ECO:0007669"/>
    <property type="project" value="InterPro"/>
</dbReference>